<dbReference type="InterPro" id="IPR000674">
    <property type="entry name" value="Ald_Oxase/Xan_DH_a/b"/>
</dbReference>
<evidence type="ECO:0000256" key="4">
    <source>
        <dbReference type="ARBA" id="ARBA00022505"/>
    </source>
</evidence>
<keyword evidence="7 14" id="KW-0560">Oxidoreductase</keyword>
<evidence type="ECO:0000256" key="10">
    <source>
        <dbReference type="ARBA" id="ARBA00034078"/>
    </source>
</evidence>
<dbReference type="Pfam" id="PF02738">
    <property type="entry name" value="MoCoBD_1"/>
    <property type="match status" value="1"/>
</dbReference>
<comment type="cofactor">
    <cofactor evidence="11">
        <name>Mo-molybdopterin cytosine dinucleotide</name>
        <dbReference type="ChEBI" id="CHEBI:71308"/>
    </cofactor>
</comment>
<name>A0A839T9A5_9GAMM</name>
<keyword evidence="4" id="KW-0500">Molybdenum</keyword>
<dbReference type="AlphaFoldDB" id="A0A839T9A5"/>
<evidence type="ECO:0000256" key="2">
    <source>
        <dbReference type="ARBA" id="ARBA00001974"/>
    </source>
</evidence>
<feature type="region of interest" description="Disordered" evidence="12">
    <location>
        <begin position="807"/>
        <end position="862"/>
    </location>
</feature>
<organism evidence="14 15">
    <name type="scientific">Psychrobacter luti</name>
    <dbReference type="NCBI Taxonomy" id="198481"/>
    <lineage>
        <taxon>Bacteria</taxon>
        <taxon>Pseudomonadati</taxon>
        <taxon>Pseudomonadota</taxon>
        <taxon>Gammaproteobacteria</taxon>
        <taxon>Moraxellales</taxon>
        <taxon>Moraxellaceae</taxon>
        <taxon>Psychrobacter</taxon>
    </lineage>
</organism>
<keyword evidence="5" id="KW-0001">2Fe-2S</keyword>
<dbReference type="NCBIfam" id="TIGR02965">
    <property type="entry name" value="xanthine_xdhB"/>
    <property type="match status" value="1"/>
</dbReference>
<dbReference type="SUPFAM" id="SSF54665">
    <property type="entry name" value="CO dehydrogenase molybdoprotein N-domain-like"/>
    <property type="match status" value="1"/>
</dbReference>
<dbReference type="FunFam" id="3.30.365.10:FF:000002">
    <property type="entry name" value="Xanthine dehydrogenase oxidase"/>
    <property type="match status" value="1"/>
</dbReference>
<comment type="similarity">
    <text evidence="3">Belongs to the xanthine dehydrogenase family.</text>
</comment>
<accession>A0A839T9A5</accession>
<evidence type="ECO:0000256" key="3">
    <source>
        <dbReference type="ARBA" id="ARBA00006849"/>
    </source>
</evidence>
<gene>
    <name evidence="14" type="ORF">FHS24_000169</name>
</gene>
<evidence type="ECO:0000256" key="1">
    <source>
        <dbReference type="ARBA" id="ARBA00001924"/>
    </source>
</evidence>
<dbReference type="SMART" id="SM01008">
    <property type="entry name" value="Ald_Xan_dh_C"/>
    <property type="match status" value="1"/>
</dbReference>
<dbReference type="InterPro" id="IPR008274">
    <property type="entry name" value="AldOxase/xan_DH_MoCoBD1"/>
</dbReference>
<keyword evidence="6" id="KW-0479">Metal-binding</keyword>
<evidence type="ECO:0000256" key="8">
    <source>
        <dbReference type="ARBA" id="ARBA00023004"/>
    </source>
</evidence>
<comment type="caution">
    <text evidence="14">The sequence shown here is derived from an EMBL/GenBank/DDBJ whole genome shotgun (WGS) entry which is preliminary data.</text>
</comment>
<keyword evidence="15" id="KW-1185">Reference proteome</keyword>
<evidence type="ECO:0000256" key="6">
    <source>
        <dbReference type="ARBA" id="ARBA00022723"/>
    </source>
</evidence>
<feature type="domain" description="Aldehyde oxidase/xanthine dehydrogenase a/b hammerhead" evidence="13">
    <location>
        <begin position="37"/>
        <end position="144"/>
    </location>
</feature>
<dbReference type="EMBL" id="JACHXL010000001">
    <property type="protein sequence ID" value="MBB3105678.1"/>
    <property type="molecule type" value="Genomic_DNA"/>
</dbReference>
<evidence type="ECO:0000256" key="7">
    <source>
        <dbReference type="ARBA" id="ARBA00023002"/>
    </source>
</evidence>
<evidence type="ECO:0000313" key="14">
    <source>
        <dbReference type="EMBL" id="MBB3105678.1"/>
    </source>
</evidence>
<dbReference type="InterPro" id="IPR036856">
    <property type="entry name" value="Ald_Oxase/Xan_DH_a/b_sf"/>
</dbReference>
<keyword evidence="8" id="KW-0408">Iron</keyword>
<dbReference type="RefSeq" id="WP_183617882.1">
    <property type="nucleotide sequence ID" value="NZ_CAJHAH010000004.1"/>
</dbReference>
<comment type="cofactor">
    <cofactor evidence="2">
        <name>FAD</name>
        <dbReference type="ChEBI" id="CHEBI:57692"/>
    </cofactor>
</comment>
<dbReference type="Proteomes" id="UP000588111">
    <property type="component" value="Unassembled WGS sequence"/>
</dbReference>
<dbReference type="InterPro" id="IPR014309">
    <property type="entry name" value="Xanthine_DH_Mopterin-bd_su"/>
</dbReference>
<dbReference type="GO" id="GO:0005506">
    <property type="term" value="F:iron ion binding"/>
    <property type="evidence" value="ECO:0007669"/>
    <property type="project" value="InterPro"/>
</dbReference>
<comment type="cofactor">
    <cofactor evidence="1">
        <name>Mo-molybdopterin</name>
        <dbReference type="ChEBI" id="CHEBI:71302"/>
    </cofactor>
</comment>
<dbReference type="InterPro" id="IPR037165">
    <property type="entry name" value="AldOxase/xan_DH_Mopterin-bd_sf"/>
</dbReference>
<dbReference type="EC" id="1.17.1.4" evidence="14"/>
<evidence type="ECO:0000256" key="11">
    <source>
        <dbReference type="ARBA" id="ARBA00053029"/>
    </source>
</evidence>
<dbReference type="GO" id="GO:0030151">
    <property type="term" value="F:molybdenum ion binding"/>
    <property type="evidence" value="ECO:0007669"/>
    <property type="project" value="InterPro"/>
</dbReference>
<dbReference type="InterPro" id="IPR046867">
    <property type="entry name" value="AldOxase/xan_DH_MoCoBD2"/>
</dbReference>
<evidence type="ECO:0000313" key="15">
    <source>
        <dbReference type="Proteomes" id="UP000588111"/>
    </source>
</evidence>
<dbReference type="Pfam" id="PF20256">
    <property type="entry name" value="MoCoBD_2"/>
    <property type="match status" value="1"/>
</dbReference>
<dbReference type="Gene3D" id="3.90.1170.50">
    <property type="entry name" value="Aldehyde oxidase/xanthine dehydrogenase, a/b hammerhead"/>
    <property type="match status" value="1"/>
</dbReference>
<dbReference type="GO" id="GO:0051537">
    <property type="term" value="F:2 iron, 2 sulfur cluster binding"/>
    <property type="evidence" value="ECO:0007669"/>
    <property type="project" value="UniProtKB-KW"/>
</dbReference>
<reference evidence="14 15" key="1">
    <citation type="submission" date="2020-08" db="EMBL/GenBank/DDBJ databases">
        <title>Genomic Encyclopedia of Type Strains, Phase III (KMG-III): the genomes of soil and plant-associated and newly described type strains.</title>
        <authorList>
            <person name="Whitman W."/>
        </authorList>
    </citation>
    <scope>NUCLEOTIDE SEQUENCE [LARGE SCALE GENOMIC DNA]</scope>
    <source>
        <strain evidence="14 15">CECT 5885</strain>
    </source>
</reference>
<evidence type="ECO:0000256" key="12">
    <source>
        <dbReference type="SAM" id="MobiDB-lite"/>
    </source>
</evidence>
<comment type="cofactor">
    <cofactor evidence="10">
        <name>[2Fe-2S] cluster</name>
        <dbReference type="ChEBI" id="CHEBI:190135"/>
    </cofactor>
</comment>
<dbReference type="Gene3D" id="3.30.365.10">
    <property type="entry name" value="Aldehyde oxidase/xanthine dehydrogenase, molybdopterin binding domain"/>
    <property type="match status" value="4"/>
</dbReference>
<evidence type="ECO:0000256" key="5">
    <source>
        <dbReference type="ARBA" id="ARBA00022714"/>
    </source>
</evidence>
<proteinExistence type="inferred from homology"/>
<dbReference type="FunFam" id="3.30.365.10:FF:000001">
    <property type="entry name" value="Xanthine dehydrogenase oxidase"/>
    <property type="match status" value="1"/>
</dbReference>
<protein>
    <submittedName>
        <fullName evidence="14">Xanthine dehydrogenase large subunit</fullName>
        <ecNumber evidence="14">1.17.1.4</ecNumber>
    </submittedName>
</protein>
<dbReference type="PANTHER" id="PTHR11908:SF132">
    <property type="entry name" value="ALDEHYDE OXIDASE 1-RELATED"/>
    <property type="match status" value="1"/>
</dbReference>
<sequence length="862" mass="94721">MSHQSSLFDTYSIRRVRPPKNKIGTSAKHDSAISHVMGTATYVDDILKPQGTLHLAVGKSSHAHARVTSTDLSAVRAADGVIDVLSFKDLPAQTDIGAVFDGEPLMVGEITEYVGQTLFLVVATTHRAAKKAVLKAVIEYEPLSAILSIDEALEQEQFVRPSHFMQRGDTEAALANAPMRIAGHIHMLGQEHFYLEGQVSYVVPCDDGGLEVYTSSQHPSEVQQLVAEVTDLPFHAVNTIVRRMGGGFGGKETQAAAWACFCGIVAKRHNVPVSMRLDRQDDMVVTGKRHEFANRYEVGVNEAGQILGVDMQLAGLCGYAPDLSDAIVDRAMFHCDNAYYYPAAQVAGHRCKTHTVSNTAYRGFGGPQGLMTAEYMMDHIAYTLGKDPLQVRLTNLYQNGQSTHYGQPIEHFDLATIMETLAKDCDYDQRRQQIIKANEQAEAEGSDKRLGIALTPVKFGISFTVQTLNQAGALVHIYTDGSIHLNHGGTEMGQGLFVKIAQIVANEFDVDLDTVKVSATRTDKVPNTSPTAASSGTDINGKAAQNACLTIKARIVEFAAKYFEVAKEDIRFERNYVYIGDKEDFTFAEMVQLAYQHRVSLSSTGYYKTPKIFYDRSKAWGRPFFYFALGAACAEVEIDILTGEYKVLRCDILHDAGQSINPAIDIGQIEGGFVQGMGWLTTEELTWDKKGALASNSPANYKIPTSHDLPKQFTVKLYDRKNEEQTIYNSKAVGEPPFMLAASVWCAINNAVASLGVYKKNPDLTVPATPEAVLKAVMRMQGEEWEIDTNINFDAIDNLTRDEEDNCGIDDNKVKPQLVPHAEDIKPSEVEGQTVDEQPEAIEHPNVSTARGPAHSEPTHSE</sequence>
<dbReference type="GO" id="GO:0004854">
    <property type="term" value="F:xanthine dehydrogenase activity"/>
    <property type="evidence" value="ECO:0007669"/>
    <property type="project" value="UniProtKB-EC"/>
</dbReference>
<keyword evidence="9" id="KW-0411">Iron-sulfur</keyword>
<evidence type="ECO:0000259" key="13">
    <source>
        <dbReference type="SMART" id="SM01008"/>
    </source>
</evidence>
<dbReference type="SUPFAM" id="SSF56003">
    <property type="entry name" value="Molybdenum cofactor-binding domain"/>
    <property type="match status" value="1"/>
</dbReference>
<dbReference type="PANTHER" id="PTHR11908">
    <property type="entry name" value="XANTHINE DEHYDROGENASE"/>
    <property type="match status" value="1"/>
</dbReference>
<evidence type="ECO:0000256" key="9">
    <source>
        <dbReference type="ARBA" id="ARBA00023014"/>
    </source>
</evidence>
<dbReference type="Pfam" id="PF01315">
    <property type="entry name" value="Ald_Xan_dh_C"/>
    <property type="match status" value="1"/>
</dbReference>
<dbReference type="InterPro" id="IPR016208">
    <property type="entry name" value="Ald_Oxase/xanthine_DH-like"/>
</dbReference>